<keyword evidence="4" id="KW-1185">Reference proteome</keyword>
<evidence type="ECO:0000256" key="1">
    <source>
        <dbReference type="SAM" id="MobiDB-lite"/>
    </source>
</evidence>
<evidence type="ECO:0000313" key="3">
    <source>
        <dbReference type="EMBL" id="RLN17703.1"/>
    </source>
</evidence>
<accession>A0A3L6SBM8</accession>
<feature type="signal peptide" evidence="2">
    <location>
        <begin position="1"/>
        <end position="21"/>
    </location>
</feature>
<comment type="caution">
    <text evidence="3">The sequence shown here is derived from an EMBL/GenBank/DDBJ whole genome shotgun (WGS) entry which is preliminary data.</text>
</comment>
<dbReference type="EMBL" id="PQIB02000005">
    <property type="protein sequence ID" value="RLN17703.1"/>
    <property type="molecule type" value="Genomic_DNA"/>
</dbReference>
<feature type="region of interest" description="Disordered" evidence="1">
    <location>
        <begin position="44"/>
        <end position="86"/>
    </location>
</feature>
<evidence type="ECO:0000313" key="4">
    <source>
        <dbReference type="Proteomes" id="UP000275267"/>
    </source>
</evidence>
<sequence length="86" mass="9159">MATHCLLPSSLAASTAIRALAAPTCATHTHRPLLCHRRRRPLSLSRRSSAMDALRVTGDAEPLLRPAAGGHPRLRVRRPTLPPGGG</sequence>
<reference evidence="4" key="1">
    <citation type="journal article" date="2019" name="Nat. Commun.">
        <title>The genome of broomcorn millet.</title>
        <authorList>
            <person name="Zou C."/>
            <person name="Miki D."/>
            <person name="Li D."/>
            <person name="Tang Q."/>
            <person name="Xiao L."/>
            <person name="Rajput S."/>
            <person name="Deng P."/>
            <person name="Jia W."/>
            <person name="Huang R."/>
            <person name="Zhang M."/>
            <person name="Sun Y."/>
            <person name="Hu J."/>
            <person name="Fu X."/>
            <person name="Schnable P.S."/>
            <person name="Li F."/>
            <person name="Zhang H."/>
            <person name="Feng B."/>
            <person name="Zhu X."/>
            <person name="Liu R."/>
            <person name="Schnable J.C."/>
            <person name="Zhu J.-K."/>
            <person name="Zhang H."/>
        </authorList>
    </citation>
    <scope>NUCLEOTIDE SEQUENCE [LARGE SCALE GENOMIC DNA]</scope>
</reference>
<dbReference type="Proteomes" id="UP000275267">
    <property type="component" value="Unassembled WGS sequence"/>
</dbReference>
<proteinExistence type="predicted"/>
<keyword evidence="2" id="KW-0732">Signal</keyword>
<feature type="chain" id="PRO_5018218701" evidence="2">
    <location>
        <begin position="22"/>
        <end position="86"/>
    </location>
</feature>
<gene>
    <name evidence="3" type="ORF">C2845_PM02G42940</name>
</gene>
<name>A0A3L6SBM8_PANMI</name>
<dbReference type="AlphaFoldDB" id="A0A3L6SBM8"/>
<organism evidence="3 4">
    <name type="scientific">Panicum miliaceum</name>
    <name type="common">Proso millet</name>
    <name type="synonym">Broomcorn millet</name>
    <dbReference type="NCBI Taxonomy" id="4540"/>
    <lineage>
        <taxon>Eukaryota</taxon>
        <taxon>Viridiplantae</taxon>
        <taxon>Streptophyta</taxon>
        <taxon>Embryophyta</taxon>
        <taxon>Tracheophyta</taxon>
        <taxon>Spermatophyta</taxon>
        <taxon>Magnoliopsida</taxon>
        <taxon>Liliopsida</taxon>
        <taxon>Poales</taxon>
        <taxon>Poaceae</taxon>
        <taxon>PACMAD clade</taxon>
        <taxon>Panicoideae</taxon>
        <taxon>Panicodae</taxon>
        <taxon>Paniceae</taxon>
        <taxon>Panicinae</taxon>
        <taxon>Panicum</taxon>
        <taxon>Panicum sect. Panicum</taxon>
    </lineage>
</organism>
<dbReference type="STRING" id="4540.A0A3L6SBM8"/>
<evidence type="ECO:0000256" key="2">
    <source>
        <dbReference type="SAM" id="SignalP"/>
    </source>
</evidence>
<protein>
    <submittedName>
        <fullName evidence="3">D-xylose-proton symporter-like 3, chloroplastic</fullName>
    </submittedName>
</protein>